<dbReference type="Proteomes" id="UP000036681">
    <property type="component" value="Unplaced"/>
</dbReference>
<evidence type="ECO:0000313" key="3">
    <source>
        <dbReference type="WBParaSite" id="ALUE_0001088101-mRNA-1"/>
    </source>
</evidence>
<dbReference type="AlphaFoldDB" id="A0A0M3I2V1"/>
<proteinExistence type="predicted"/>
<reference evidence="3" key="1">
    <citation type="submission" date="2017-02" db="UniProtKB">
        <authorList>
            <consortium name="WormBaseParasite"/>
        </authorList>
    </citation>
    <scope>IDENTIFICATION</scope>
</reference>
<evidence type="ECO:0000256" key="1">
    <source>
        <dbReference type="SAM" id="Phobius"/>
    </source>
</evidence>
<dbReference type="WBParaSite" id="ALUE_0001088101-mRNA-1">
    <property type="protein sequence ID" value="ALUE_0001088101-mRNA-1"/>
    <property type="gene ID" value="ALUE_0001088101"/>
</dbReference>
<protein>
    <submittedName>
        <fullName evidence="3">ACT domain-containing protein</fullName>
    </submittedName>
</protein>
<name>A0A0M3I2V1_ASCLU</name>
<keyword evidence="2" id="KW-1185">Reference proteome</keyword>
<evidence type="ECO:0000313" key="2">
    <source>
        <dbReference type="Proteomes" id="UP000036681"/>
    </source>
</evidence>
<organism evidence="2 3">
    <name type="scientific">Ascaris lumbricoides</name>
    <name type="common">Giant roundworm</name>
    <dbReference type="NCBI Taxonomy" id="6252"/>
    <lineage>
        <taxon>Eukaryota</taxon>
        <taxon>Metazoa</taxon>
        <taxon>Ecdysozoa</taxon>
        <taxon>Nematoda</taxon>
        <taxon>Chromadorea</taxon>
        <taxon>Rhabditida</taxon>
        <taxon>Spirurina</taxon>
        <taxon>Ascaridomorpha</taxon>
        <taxon>Ascaridoidea</taxon>
        <taxon>Ascarididae</taxon>
        <taxon>Ascaris</taxon>
    </lineage>
</organism>
<accession>A0A0M3I2V1</accession>
<keyword evidence="1" id="KW-0472">Membrane</keyword>
<feature type="transmembrane region" description="Helical" evidence="1">
    <location>
        <begin position="51"/>
        <end position="70"/>
    </location>
</feature>
<keyword evidence="1" id="KW-1133">Transmembrane helix</keyword>
<keyword evidence="1" id="KW-0812">Transmembrane</keyword>
<sequence length="76" mass="8736">MRTREASEKEKLIVFMTHPRREPAILRVEYQIGKILQDIQGTLDRVDVSTVNVSSVFIILVSYVPYSVLISKCQAR</sequence>